<organism evidence="2">
    <name type="scientific">Spodoptera frugiperda</name>
    <name type="common">Fall armyworm</name>
    <dbReference type="NCBI Taxonomy" id="7108"/>
    <lineage>
        <taxon>Eukaryota</taxon>
        <taxon>Metazoa</taxon>
        <taxon>Ecdysozoa</taxon>
        <taxon>Arthropoda</taxon>
        <taxon>Hexapoda</taxon>
        <taxon>Insecta</taxon>
        <taxon>Pterygota</taxon>
        <taxon>Neoptera</taxon>
        <taxon>Endopterygota</taxon>
        <taxon>Lepidoptera</taxon>
        <taxon>Glossata</taxon>
        <taxon>Ditrysia</taxon>
        <taxon>Noctuoidea</taxon>
        <taxon>Noctuidae</taxon>
        <taxon>Amphipyrinae</taxon>
        <taxon>Spodoptera</taxon>
    </lineage>
</organism>
<accession>A0A2H1W179</accession>
<feature type="transmembrane region" description="Helical" evidence="1">
    <location>
        <begin position="48"/>
        <end position="67"/>
    </location>
</feature>
<name>A0A2H1W179_SPOFR</name>
<proteinExistence type="predicted"/>
<evidence type="ECO:0000313" key="2">
    <source>
        <dbReference type="EMBL" id="SOQ46773.1"/>
    </source>
</evidence>
<sequence length="112" mass="12823">MISNIKSMSKAVQSLPTVQSLPGQLVNNYKKCLMEWTSLYLAKMLPHIRFFSCIVGAFINIEFHMFMTPRPKTTRYTLHGSQLPSHRANRVDKCLCHSRTDWVAATSFACEI</sequence>
<keyword evidence="1" id="KW-1133">Transmembrane helix</keyword>
<dbReference type="EMBL" id="ODYU01005675">
    <property type="protein sequence ID" value="SOQ46773.1"/>
    <property type="molecule type" value="Genomic_DNA"/>
</dbReference>
<keyword evidence="1" id="KW-0472">Membrane</keyword>
<keyword evidence="1" id="KW-0812">Transmembrane</keyword>
<protein>
    <submittedName>
        <fullName evidence="2">SFRICE_030508</fullName>
    </submittedName>
</protein>
<evidence type="ECO:0000256" key="1">
    <source>
        <dbReference type="SAM" id="Phobius"/>
    </source>
</evidence>
<gene>
    <name evidence="2" type="ORF">SFRICE_030508</name>
</gene>
<reference evidence="2" key="1">
    <citation type="submission" date="2016-07" db="EMBL/GenBank/DDBJ databases">
        <authorList>
            <person name="Bretaudeau A."/>
        </authorList>
    </citation>
    <scope>NUCLEOTIDE SEQUENCE</scope>
    <source>
        <strain evidence="2">Rice</strain>
        <tissue evidence="2">Whole body</tissue>
    </source>
</reference>
<dbReference type="AlphaFoldDB" id="A0A2H1W179"/>